<dbReference type="EMBL" id="KZ819662">
    <property type="protein sequence ID" value="PWN30074.1"/>
    <property type="molecule type" value="Genomic_DNA"/>
</dbReference>
<keyword evidence="2" id="KW-1133">Transmembrane helix</keyword>
<dbReference type="Proteomes" id="UP000245884">
    <property type="component" value="Unassembled WGS sequence"/>
</dbReference>
<evidence type="ECO:0000313" key="4">
    <source>
        <dbReference type="Proteomes" id="UP000245884"/>
    </source>
</evidence>
<feature type="compositionally biased region" description="Low complexity" evidence="1">
    <location>
        <begin position="7"/>
        <end position="68"/>
    </location>
</feature>
<feature type="compositionally biased region" description="Basic residues" evidence="1">
    <location>
        <begin position="620"/>
        <end position="630"/>
    </location>
</feature>
<feature type="compositionally biased region" description="Basic and acidic residues" evidence="1">
    <location>
        <begin position="78"/>
        <end position="91"/>
    </location>
</feature>
<evidence type="ECO:0000256" key="2">
    <source>
        <dbReference type="SAM" id="Phobius"/>
    </source>
</evidence>
<feature type="transmembrane region" description="Helical" evidence="2">
    <location>
        <begin position="427"/>
        <end position="446"/>
    </location>
</feature>
<proteinExistence type="predicted"/>
<evidence type="ECO:0000313" key="3">
    <source>
        <dbReference type="EMBL" id="PWN30074.1"/>
    </source>
</evidence>
<keyword evidence="4" id="KW-1185">Reference proteome</keyword>
<protein>
    <submittedName>
        <fullName evidence="3">Uncharacterized protein</fullName>
    </submittedName>
</protein>
<dbReference type="PANTHER" id="PTHR38694">
    <property type="entry name" value="CONSERVED EXPRESSED PROTEIN"/>
    <property type="match status" value="1"/>
</dbReference>
<feature type="region of interest" description="Disordered" evidence="1">
    <location>
        <begin position="318"/>
        <end position="374"/>
    </location>
</feature>
<reference evidence="3 4" key="1">
    <citation type="journal article" date="2018" name="Mol. Biol. Evol.">
        <title>Broad Genomic Sampling Reveals a Smut Pathogenic Ancestry of the Fungal Clade Ustilaginomycotina.</title>
        <authorList>
            <person name="Kijpornyongpan T."/>
            <person name="Mondo S.J."/>
            <person name="Barry K."/>
            <person name="Sandor L."/>
            <person name="Lee J."/>
            <person name="Lipzen A."/>
            <person name="Pangilinan J."/>
            <person name="LaButti K."/>
            <person name="Hainaut M."/>
            <person name="Henrissat B."/>
            <person name="Grigoriev I.V."/>
            <person name="Spatafora J.W."/>
            <person name="Aime M.C."/>
        </authorList>
    </citation>
    <scope>NUCLEOTIDE SEQUENCE [LARGE SCALE GENOMIC DNA]</scope>
    <source>
        <strain evidence="3 4">MCA 5214</strain>
    </source>
</reference>
<feature type="transmembrane region" description="Helical" evidence="2">
    <location>
        <begin position="221"/>
        <end position="248"/>
    </location>
</feature>
<evidence type="ECO:0000256" key="1">
    <source>
        <dbReference type="SAM" id="MobiDB-lite"/>
    </source>
</evidence>
<sequence>MSSQDESVAAQAQQTAASTAQKVADTADAAAGSAINAASDAAQGASEAAASAGSTVAAKAATALGSTAEQANHGVAAETDHSAVPKADEKDVPQRVLDHPQLGDAPKVAEGDEVRPVEPEIQDLGWSEDPHVPQPVIHGMTNEDVWVLVRRFNKQTFHIKAVDEEPHGQLDMNIADKDEFFPDKLRSTLERCYTTVGISMVALLTHVARLRSWKELRRTTLFAVIYLVAWIFNYLIPTFSALLLVLLISPRARRILFPPAPLAAISKKGTAQVPKAGHLGSADSATGAAESYKGEAVEQEASNLVNSISTVAVSTAIGKGAPSSTEPHPDDAAAAAAGDKSQAEAKQLEDAIPDPTNVATAGAQAKTKASGDKKLEVGDHTAAAVDQGVWAKLHPLLHALEDLCDTWERFANALSPTPPFHQHRPRLFLASALVLPLFLASLFITVDMVYKGTGFGVGFGFFGQPLFDRLKVSDVKQWLDTHYPNWPQMLELRNSILKGVPTNAQLTVTLMRIAEAAKSPLPPPPPAVAAPKPDAAQGHEMVGELPPEYQEEMKEAAAEGREDAQSGSLSHDDQDDDSSAKKKKKHGSKIIGFFKGTAFAGSATVLGANRAKASAGSSHSKNRVGVVKKHLQQEARGDGPSSFRGRYRGKRGYVDVITTAATPSLSFEPEWGAHAKAAQAALDAADSTASGRDVLERALEAARPKALFSIQVDSIREIRKIGGLGWKAKLVVGWAMDSEVADGIEITTDEGERFKMTAMPRRDEVFNRLASLGKQKWEIW</sequence>
<feature type="compositionally biased region" description="Basic and acidic residues" evidence="1">
    <location>
        <begin position="551"/>
        <end position="564"/>
    </location>
</feature>
<dbReference type="RefSeq" id="XP_025364686.1">
    <property type="nucleotide sequence ID" value="XM_025504915.1"/>
</dbReference>
<dbReference type="InterPro" id="IPR021709">
    <property type="entry name" value="DUF3292"/>
</dbReference>
<organism evidence="3 4">
    <name type="scientific">Jaminaea rosea</name>
    <dbReference type="NCBI Taxonomy" id="1569628"/>
    <lineage>
        <taxon>Eukaryota</taxon>
        <taxon>Fungi</taxon>
        <taxon>Dikarya</taxon>
        <taxon>Basidiomycota</taxon>
        <taxon>Ustilaginomycotina</taxon>
        <taxon>Exobasidiomycetes</taxon>
        <taxon>Microstromatales</taxon>
        <taxon>Microstromatales incertae sedis</taxon>
        <taxon>Jaminaea</taxon>
    </lineage>
</organism>
<dbReference type="Pfam" id="PF11696">
    <property type="entry name" value="DUF3292"/>
    <property type="match status" value="1"/>
</dbReference>
<dbReference type="OrthoDB" id="1708389at2759"/>
<feature type="region of interest" description="Disordered" evidence="1">
    <location>
        <begin position="613"/>
        <end position="644"/>
    </location>
</feature>
<dbReference type="STRING" id="1569628.A0A316UYK7"/>
<keyword evidence="2" id="KW-0812">Transmembrane</keyword>
<accession>A0A316UYK7</accession>
<dbReference type="GeneID" id="37026738"/>
<gene>
    <name evidence="3" type="ORF">BDZ90DRAFT_229105</name>
</gene>
<name>A0A316UYK7_9BASI</name>
<dbReference type="AlphaFoldDB" id="A0A316UYK7"/>
<keyword evidence="2" id="KW-0472">Membrane</keyword>
<feature type="region of interest" description="Disordered" evidence="1">
    <location>
        <begin position="517"/>
        <end position="586"/>
    </location>
</feature>
<feature type="region of interest" description="Disordered" evidence="1">
    <location>
        <begin position="1"/>
        <end position="91"/>
    </location>
</feature>
<dbReference type="PANTHER" id="PTHR38694:SF1">
    <property type="entry name" value="PEROXIN DOMAIN-CONTAINING PROTEIN"/>
    <property type="match status" value="1"/>
</dbReference>